<reference evidence="4 5" key="1">
    <citation type="submission" date="2015-11" db="EMBL/GenBank/DDBJ databases">
        <title>The genome of Candidatus Endoriftia persephone in Ridgeia piscesae and population structure of the North Eastern Pacific vestimentiferan symbionts.</title>
        <authorList>
            <person name="Perez M."/>
            <person name="Juniper K.S."/>
        </authorList>
    </citation>
    <scope>NUCLEOTIDE SEQUENCE [LARGE SCALE GENOMIC DNA]</scope>
    <source>
        <strain evidence="3">Ind10</strain>
        <strain evidence="2">Ind11</strain>
    </source>
</reference>
<comment type="caution">
    <text evidence="2">The sequence shown here is derived from an EMBL/GenBank/DDBJ whole genome shotgun (WGS) entry which is preliminary data.</text>
</comment>
<dbReference type="PANTHER" id="PTHR35038:SF6">
    <property type="entry name" value="SURFACE LOCALIZED DECAHEME CYTOCHROME C LIPOPROTEIN"/>
    <property type="match status" value="1"/>
</dbReference>
<dbReference type="RefSeq" id="WP_057955152.1">
    <property type="nucleotide sequence ID" value="NZ_KQ556870.1"/>
</dbReference>
<dbReference type="InterPro" id="IPR036280">
    <property type="entry name" value="Multihaem_cyt_sf"/>
</dbReference>
<keyword evidence="5" id="KW-1185">Reference proteome</keyword>
<dbReference type="OrthoDB" id="9814800at2"/>
<evidence type="ECO:0000313" key="3">
    <source>
        <dbReference type="EMBL" id="KRT58157.1"/>
    </source>
</evidence>
<name>A0A0T5YZC7_9GAMM</name>
<sequence>MDLVYSASSNLRDPVGPASINTTSFNGPGIFKSNFWEITDSGNTQGALGYASLYPSVLAVGLDSLCDPNPAIGCPSVLTAAFDPIPGDLGIPVPDPAHLPGLVVGQQAMPSAVNHAPFITSPYSANEPQPFDRFDVDLPFFTALPIGTTVLGVNWFAADGIPMLPVDDLGQSNAYPLMKVLAISKGTPPHITNNVLASTEVVLPVASEADCQGCHADPADLGNGAAANFASVSNYADGTPWEVMLTADAPGPEPLLNAAKINVLRLHDTKHGANYTSSVDASPLPCTSGSEVSCLDVRRNIQCSQCHYSPALDLAQIGPVDEPEQGIHGRQQTRHISMSRAMHGHHGEFTDLFPEMPAPSDPARTPELQAQVLQESCYQCHPGKRTQCLRGAMASGGVVCQDCHGNMKQVGNDFSKGLPGGTGLDLTRRVPWANEPQCQACHIGDVLTIAQADTSDFELAVDGIRLRQTYRKSDAMAASLPFISAPGSRFAEDQGLYRLSKGHGGVMCEGCHGSTYAIWPVQPDGDDVNSPFLANDNLAAIGLQGHTGTITECDTCHAPGSLGLTLDGPHGMHPVNNPNWTHRHESVAEQNPDSCRACHGSNGEGSVLARTADLRILESHDKQPDGSKQITLSRGTEVSCTLCHENKL</sequence>
<dbReference type="Gene3D" id="1.10.1130.10">
    <property type="entry name" value="Flavocytochrome C3, Chain A"/>
    <property type="match status" value="1"/>
</dbReference>
<gene>
    <name evidence="2" type="ORF">Ga0074115_1279</name>
    <name evidence="3" type="ORF">Ga0076813_12932</name>
</gene>
<keyword evidence="1" id="KW-0732">Signal</keyword>
<dbReference type="SUPFAM" id="SSF48695">
    <property type="entry name" value="Multiheme cytochromes"/>
    <property type="match status" value="1"/>
</dbReference>
<dbReference type="Proteomes" id="UP000051634">
    <property type="component" value="Unassembled WGS sequence"/>
</dbReference>
<dbReference type="Proteomes" id="UP000051276">
    <property type="component" value="Unassembled WGS sequence"/>
</dbReference>
<accession>A0A0T5YZC7</accession>
<protein>
    <submittedName>
        <fullName evidence="2">Uncharacterized protein</fullName>
    </submittedName>
</protein>
<dbReference type="AlphaFoldDB" id="A0A0T5YZC7"/>
<dbReference type="InterPro" id="IPR051829">
    <property type="entry name" value="Multiheme_Cytochr_ET"/>
</dbReference>
<evidence type="ECO:0000313" key="2">
    <source>
        <dbReference type="EMBL" id="KRT55900.1"/>
    </source>
</evidence>
<evidence type="ECO:0000313" key="4">
    <source>
        <dbReference type="Proteomes" id="UP000051276"/>
    </source>
</evidence>
<dbReference type="STRING" id="54398.Ga0074115_1279"/>
<evidence type="ECO:0000313" key="5">
    <source>
        <dbReference type="Proteomes" id="UP000051634"/>
    </source>
</evidence>
<dbReference type="EMBL" id="LDXT01000070">
    <property type="protein sequence ID" value="KRT55900.1"/>
    <property type="molecule type" value="Genomic_DNA"/>
</dbReference>
<dbReference type="PANTHER" id="PTHR35038">
    <property type="entry name" value="DISSIMILATORY SULFITE REDUCTASE SIRA"/>
    <property type="match status" value="1"/>
</dbReference>
<dbReference type="EMBL" id="LMXI01000401">
    <property type="protein sequence ID" value="KRT58157.1"/>
    <property type="molecule type" value="Genomic_DNA"/>
</dbReference>
<organism evidence="2 5">
    <name type="scientific">endosymbiont of Ridgeia piscesae</name>
    <dbReference type="NCBI Taxonomy" id="54398"/>
    <lineage>
        <taxon>Bacteria</taxon>
        <taxon>Pseudomonadati</taxon>
        <taxon>Pseudomonadota</taxon>
        <taxon>Gammaproteobacteria</taxon>
        <taxon>sulfur-oxidizing symbionts</taxon>
    </lineage>
</organism>
<proteinExistence type="predicted"/>
<dbReference type="GO" id="GO:0016491">
    <property type="term" value="F:oxidoreductase activity"/>
    <property type="evidence" value="ECO:0007669"/>
    <property type="project" value="TreeGrafter"/>
</dbReference>
<evidence type="ECO:0000256" key="1">
    <source>
        <dbReference type="ARBA" id="ARBA00022729"/>
    </source>
</evidence>